<evidence type="ECO:0000313" key="14">
    <source>
        <dbReference type="Proteomes" id="UP000596660"/>
    </source>
</evidence>
<keyword evidence="9 12" id="KW-0503">Monooxygenase</keyword>
<dbReference type="GO" id="GO:0016705">
    <property type="term" value="F:oxidoreductase activity, acting on paired donors, with incorporation or reduction of molecular oxygen"/>
    <property type="evidence" value="ECO:0007669"/>
    <property type="project" value="InterPro"/>
</dbReference>
<accession>A0A803KY35</accession>
<reference evidence="13" key="2">
    <citation type="submission" date="2021-03" db="UniProtKB">
        <authorList>
            <consortium name="EnsemblPlants"/>
        </authorList>
    </citation>
    <scope>IDENTIFICATION</scope>
</reference>
<dbReference type="GO" id="GO:0020037">
    <property type="term" value="F:heme binding"/>
    <property type="evidence" value="ECO:0007669"/>
    <property type="project" value="InterPro"/>
</dbReference>
<dbReference type="InterPro" id="IPR002401">
    <property type="entry name" value="Cyt_P450_E_grp-I"/>
</dbReference>
<evidence type="ECO:0000256" key="3">
    <source>
        <dbReference type="ARBA" id="ARBA00022617"/>
    </source>
</evidence>
<dbReference type="InterPro" id="IPR036396">
    <property type="entry name" value="Cyt_P450_sf"/>
</dbReference>
<evidence type="ECO:0000256" key="7">
    <source>
        <dbReference type="ARBA" id="ARBA00023002"/>
    </source>
</evidence>
<dbReference type="InterPro" id="IPR001128">
    <property type="entry name" value="Cyt_P450"/>
</dbReference>
<comment type="cofactor">
    <cofactor evidence="11">
        <name>heme</name>
        <dbReference type="ChEBI" id="CHEBI:30413"/>
    </cofactor>
</comment>
<dbReference type="InterPro" id="IPR050651">
    <property type="entry name" value="Plant_Cytochrome_P450_Monoox"/>
</dbReference>
<feature type="binding site" description="axial binding residue" evidence="11">
    <location>
        <position position="401"/>
    </location>
    <ligand>
        <name>heme</name>
        <dbReference type="ChEBI" id="CHEBI:30413"/>
    </ligand>
    <ligandPart>
        <name>Fe</name>
        <dbReference type="ChEBI" id="CHEBI:18248"/>
    </ligandPart>
</feature>
<evidence type="ECO:0000256" key="6">
    <source>
        <dbReference type="ARBA" id="ARBA00022989"/>
    </source>
</evidence>
<dbReference type="PANTHER" id="PTHR47947">
    <property type="entry name" value="CYTOCHROME P450 82C3-RELATED"/>
    <property type="match status" value="1"/>
</dbReference>
<evidence type="ECO:0008006" key="15">
    <source>
        <dbReference type="Google" id="ProtNLM"/>
    </source>
</evidence>
<dbReference type="Gramene" id="AUR62003944-RA">
    <property type="protein sequence ID" value="AUR62003944-RA:cds"/>
    <property type="gene ID" value="AUR62003944"/>
</dbReference>
<reference evidence="13" key="1">
    <citation type="journal article" date="2017" name="Nature">
        <title>The genome of Chenopodium quinoa.</title>
        <authorList>
            <person name="Jarvis D.E."/>
            <person name="Ho Y.S."/>
            <person name="Lightfoot D.J."/>
            <person name="Schmoeckel S.M."/>
            <person name="Li B."/>
            <person name="Borm T.J.A."/>
            <person name="Ohyanagi H."/>
            <person name="Mineta K."/>
            <person name="Michell C.T."/>
            <person name="Saber N."/>
            <person name="Kharbatia N.M."/>
            <person name="Rupper R.R."/>
            <person name="Sharp A.R."/>
            <person name="Dally N."/>
            <person name="Boughton B.A."/>
            <person name="Woo Y.H."/>
            <person name="Gao G."/>
            <person name="Schijlen E.G.W.M."/>
            <person name="Guo X."/>
            <person name="Momin A.A."/>
            <person name="Negrao S."/>
            <person name="Al-Babili S."/>
            <person name="Gehring C."/>
            <person name="Roessner U."/>
            <person name="Jung C."/>
            <person name="Murphy K."/>
            <person name="Arold S.T."/>
            <person name="Gojobori T."/>
            <person name="van der Linden C.G."/>
            <person name="van Loo E.N."/>
            <person name="Jellen E.N."/>
            <person name="Maughan P.J."/>
            <person name="Tester M."/>
        </authorList>
    </citation>
    <scope>NUCLEOTIDE SEQUENCE [LARGE SCALE GENOMIC DNA]</scope>
    <source>
        <strain evidence="13">cv. PI 614886</strain>
    </source>
</reference>
<organism evidence="13 14">
    <name type="scientific">Chenopodium quinoa</name>
    <name type="common">Quinoa</name>
    <dbReference type="NCBI Taxonomy" id="63459"/>
    <lineage>
        <taxon>Eukaryota</taxon>
        <taxon>Viridiplantae</taxon>
        <taxon>Streptophyta</taxon>
        <taxon>Embryophyta</taxon>
        <taxon>Tracheophyta</taxon>
        <taxon>Spermatophyta</taxon>
        <taxon>Magnoliopsida</taxon>
        <taxon>eudicotyledons</taxon>
        <taxon>Gunneridae</taxon>
        <taxon>Pentapetalae</taxon>
        <taxon>Caryophyllales</taxon>
        <taxon>Chenopodiaceae</taxon>
        <taxon>Chenopodioideae</taxon>
        <taxon>Atripliceae</taxon>
        <taxon>Chenopodium</taxon>
    </lineage>
</organism>
<proteinExistence type="inferred from homology"/>
<evidence type="ECO:0000313" key="13">
    <source>
        <dbReference type="EnsemblPlants" id="AUR62003944-RA:cds"/>
    </source>
</evidence>
<dbReference type="Gene3D" id="1.10.630.10">
    <property type="entry name" value="Cytochrome P450"/>
    <property type="match status" value="1"/>
</dbReference>
<evidence type="ECO:0000256" key="2">
    <source>
        <dbReference type="ARBA" id="ARBA00010617"/>
    </source>
</evidence>
<dbReference type="EnsemblPlants" id="AUR62003944-RA">
    <property type="protein sequence ID" value="AUR62003944-RA:cds"/>
    <property type="gene ID" value="AUR62003944"/>
</dbReference>
<dbReference type="Proteomes" id="UP000596660">
    <property type="component" value="Unplaced"/>
</dbReference>
<dbReference type="GO" id="GO:0004497">
    <property type="term" value="F:monooxygenase activity"/>
    <property type="evidence" value="ECO:0007669"/>
    <property type="project" value="UniProtKB-KW"/>
</dbReference>
<comment type="similarity">
    <text evidence="2 12">Belongs to the cytochrome P450 family.</text>
</comment>
<dbReference type="OMA" id="IDSCYGD"/>
<evidence type="ECO:0000256" key="10">
    <source>
        <dbReference type="ARBA" id="ARBA00023136"/>
    </source>
</evidence>
<keyword evidence="4" id="KW-0812">Transmembrane</keyword>
<dbReference type="PRINTS" id="PR00385">
    <property type="entry name" value="P450"/>
</dbReference>
<keyword evidence="8 11" id="KW-0408">Iron</keyword>
<dbReference type="GO" id="GO:0016020">
    <property type="term" value="C:membrane"/>
    <property type="evidence" value="ECO:0007669"/>
    <property type="project" value="UniProtKB-SubCell"/>
</dbReference>
<dbReference type="Pfam" id="PF00067">
    <property type="entry name" value="p450"/>
    <property type="match status" value="1"/>
</dbReference>
<protein>
    <recommendedName>
        <fullName evidence="15">Cytochrome P450</fullName>
    </recommendedName>
</protein>
<dbReference type="PANTHER" id="PTHR47947:SF62">
    <property type="entry name" value="CYTOCHROME P450, FAMILY 81, SUBFAMILY D, POLYPEPTIDE 5"/>
    <property type="match status" value="1"/>
</dbReference>
<dbReference type="CDD" id="cd20653">
    <property type="entry name" value="CYP81"/>
    <property type="match status" value="1"/>
</dbReference>
<keyword evidence="10" id="KW-0472">Membrane</keyword>
<evidence type="ECO:0000256" key="8">
    <source>
        <dbReference type="ARBA" id="ARBA00023004"/>
    </source>
</evidence>
<sequence>MLLFASSIDVVVAYKETGNRSNNVVEISKPMVKVVVVNPSTSAQRKARSWSTSRGRMFTFSSGPSREGKYLAYNGNTLVTAPYGDHWRNLRKICLLGVLSTNCLRESVGIRSDEVKQMLSKIYKCSSVGYGKVEMKSIFRDLVFNVLLRMLAGKRYFGEGVKNIEEAKRFTDIIRDVLEVATASNPADFLPVMRWIDYGGYIKRIKGLAKKSDDFLQGLIDEQRKGLSNTEDEETMISRLLSLQKSDPEYYTDETIKGLILVLLVAGTDTTSATMEWTMSLLLNNPNVMDKVQSEIDSQVGQDNLINELDIPRLPYLQNVILETLRMFPAVPLLLPHMSSRECQIGGFDVPRGTMLLVNAWAIHRDPNVWDEPTEFKPERFQNMDFDQYTLLPFGTGRRGCPGATLGNRIISLALGSLIQCYYWKRISDEEVDMTEGTGLNMPKAQPLEAVCKARTILSKIL</sequence>
<dbReference type="AlphaFoldDB" id="A0A803KY35"/>
<dbReference type="SUPFAM" id="SSF48264">
    <property type="entry name" value="Cytochrome P450"/>
    <property type="match status" value="1"/>
</dbReference>
<keyword evidence="6" id="KW-1133">Transmembrane helix</keyword>
<dbReference type="PRINTS" id="PR00463">
    <property type="entry name" value="EP450I"/>
</dbReference>
<evidence type="ECO:0000256" key="4">
    <source>
        <dbReference type="ARBA" id="ARBA00022692"/>
    </source>
</evidence>
<keyword evidence="3 11" id="KW-0349">Heme</keyword>
<dbReference type="FunFam" id="1.10.630.10:FF:000026">
    <property type="entry name" value="Cytochrome P450 82C4"/>
    <property type="match status" value="1"/>
</dbReference>
<dbReference type="PROSITE" id="PS00086">
    <property type="entry name" value="CYTOCHROME_P450"/>
    <property type="match status" value="1"/>
</dbReference>
<name>A0A803KY35_CHEQI</name>
<evidence type="ECO:0000256" key="1">
    <source>
        <dbReference type="ARBA" id="ARBA00004167"/>
    </source>
</evidence>
<evidence type="ECO:0000256" key="12">
    <source>
        <dbReference type="RuleBase" id="RU000461"/>
    </source>
</evidence>
<keyword evidence="7 12" id="KW-0560">Oxidoreductase</keyword>
<dbReference type="GO" id="GO:0005506">
    <property type="term" value="F:iron ion binding"/>
    <property type="evidence" value="ECO:0007669"/>
    <property type="project" value="InterPro"/>
</dbReference>
<evidence type="ECO:0000256" key="9">
    <source>
        <dbReference type="ARBA" id="ARBA00023033"/>
    </source>
</evidence>
<dbReference type="InterPro" id="IPR017972">
    <property type="entry name" value="Cyt_P450_CS"/>
</dbReference>
<keyword evidence="5 11" id="KW-0479">Metal-binding</keyword>
<comment type="subcellular location">
    <subcellularLocation>
        <location evidence="1">Membrane</location>
        <topology evidence="1">Single-pass membrane protein</topology>
    </subcellularLocation>
</comment>
<keyword evidence="14" id="KW-1185">Reference proteome</keyword>
<evidence type="ECO:0000256" key="5">
    <source>
        <dbReference type="ARBA" id="ARBA00022723"/>
    </source>
</evidence>
<evidence type="ECO:0000256" key="11">
    <source>
        <dbReference type="PIRSR" id="PIRSR602401-1"/>
    </source>
</evidence>